<feature type="compositionally biased region" description="Acidic residues" evidence="1">
    <location>
        <begin position="185"/>
        <end position="229"/>
    </location>
</feature>
<evidence type="ECO:0000313" key="3">
    <source>
        <dbReference type="EMBL" id="EME35947.1"/>
    </source>
</evidence>
<evidence type="ECO:0000256" key="1">
    <source>
        <dbReference type="SAM" id="MobiDB-lite"/>
    </source>
</evidence>
<feature type="region of interest" description="Disordered" evidence="1">
    <location>
        <begin position="183"/>
        <end position="249"/>
    </location>
</feature>
<proteinExistence type="predicted"/>
<name>M2WBW0_9MICC</name>
<gene>
    <name evidence="3" type="ORF">C884_00948</name>
</gene>
<dbReference type="Gene3D" id="3.40.50.1010">
    <property type="entry name" value="5'-nuclease"/>
    <property type="match status" value="1"/>
</dbReference>
<dbReference type="InterPro" id="IPR021139">
    <property type="entry name" value="NYN"/>
</dbReference>
<dbReference type="EMBL" id="ANHZ02000019">
    <property type="protein sequence ID" value="EME35947.1"/>
    <property type="molecule type" value="Genomic_DNA"/>
</dbReference>
<dbReference type="GO" id="GO:0004540">
    <property type="term" value="F:RNA nuclease activity"/>
    <property type="evidence" value="ECO:0007669"/>
    <property type="project" value="InterPro"/>
</dbReference>
<accession>M2WBW0</accession>
<keyword evidence="4" id="KW-1185">Reference proteome</keyword>
<dbReference type="Pfam" id="PF01936">
    <property type="entry name" value="NYN"/>
    <property type="match status" value="1"/>
</dbReference>
<comment type="caution">
    <text evidence="3">The sequence shown here is derived from an EMBL/GenBank/DDBJ whole genome shotgun (WGS) entry which is preliminary data.</text>
</comment>
<feature type="domain" description="NYN" evidence="2">
    <location>
        <begin position="6"/>
        <end position="170"/>
    </location>
</feature>
<feature type="region of interest" description="Disordered" evidence="1">
    <location>
        <begin position="322"/>
        <end position="353"/>
    </location>
</feature>
<organism evidence="3 4">
    <name type="scientific">Kocuria palustris PEL</name>
    <dbReference type="NCBI Taxonomy" id="1236550"/>
    <lineage>
        <taxon>Bacteria</taxon>
        <taxon>Bacillati</taxon>
        <taxon>Actinomycetota</taxon>
        <taxon>Actinomycetes</taxon>
        <taxon>Micrococcales</taxon>
        <taxon>Micrococcaceae</taxon>
        <taxon>Kocuria</taxon>
    </lineage>
</organism>
<protein>
    <recommendedName>
        <fullName evidence="2">NYN domain-containing protein</fullName>
    </recommendedName>
</protein>
<reference evidence="3 4" key="1">
    <citation type="journal article" date="2014" name="Genome Announc.">
        <title>Draft Genome Sequence of Kocuria palustris PEL.</title>
        <authorList>
            <person name="Sharma G."/>
            <person name="Khatri I."/>
            <person name="Subramanian S."/>
        </authorList>
    </citation>
    <scope>NUCLEOTIDE SEQUENCE [LARGE SCALE GENOMIC DNA]</scope>
    <source>
        <strain evidence="3 4">PEL</strain>
    </source>
</reference>
<feature type="compositionally biased region" description="Basic and acidic residues" evidence="1">
    <location>
        <begin position="230"/>
        <end position="249"/>
    </location>
</feature>
<dbReference type="AlphaFoldDB" id="M2WBW0"/>
<sequence length="479" mass="53251">MDQRRSALYIDFDNFFGGLLRSDPQAAVRIAERPQVWIEGLTHPDGAPSRRWLQLRCYLNPGGSVPHPTEPGQRIRFDAFRPYFTQAGIEVVDCPALTKQAKNGADIRIVVDVMAALNQGALFEEFVLASSDSDFTPLLQVLRAADLRTCVIATGSTAIAYEALADEYLDEQDIFDLLAATEGAEQAEEEADAESPADDDSEDWDDDDPAVLDEDEDLEDDYDDEDDDEPRLLPERGARDSGEDRSQDADWEDFRSFVTRAYRRSTAPLTYTHLSRLALEELGDGLKASKWFGAGSFKKALERVGLPHARFDDRCVWDDTRHKAPAKTGSGSSGGRRDDQTVNSSVESKAQHQVRVPEPVGRFCTVAKAPRLSRKQWNAVFTVLEEYSRTAESFSLSEATTWCQQRAKQLGHHQISREDLLYAIRGCTDAGIDLAGDDQPSKDVMRSAVHASIVEQARRVGFNASAKDTRALADWIGLD</sequence>
<evidence type="ECO:0000313" key="4">
    <source>
        <dbReference type="Proteomes" id="UP000009877"/>
    </source>
</evidence>
<dbReference type="Proteomes" id="UP000009877">
    <property type="component" value="Unassembled WGS sequence"/>
</dbReference>
<evidence type="ECO:0000259" key="2">
    <source>
        <dbReference type="Pfam" id="PF01936"/>
    </source>
</evidence>